<dbReference type="HOGENOM" id="CLU_1193989_0_0_0"/>
<feature type="domain" description="Zinc-ribbon 15" evidence="1">
    <location>
        <begin position="19"/>
        <end position="67"/>
    </location>
</feature>
<proteinExistence type="predicted"/>
<keyword evidence="3" id="KW-1185">Reference proteome</keyword>
<dbReference type="OrthoDB" id="1261251at2"/>
<dbReference type="AlphaFoldDB" id="D2R5V5"/>
<accession>D2R5V5</accession>
<dbReference type="Proteomes" id="UP000001887">
    <property type="component" value="Chromosome"/>
</dbReference>
<sequence length="232" mass="25379">MIIYGSRGIERTVTQGNFHCPRCGPSRVFTHKEIRRWFTLYFIPVFPMYRAGEYIECGTCGATFGPEVLNYSPEPSQQVSDPMMVARGAAAASGAIPFDEPDPNAVRQQMVATSRRLLVLSLAALPRPNEGHMTSLCNEFHRLVGQPLTPDQVNGEWQQVIQSGQNIVPYARQVSGQFTPQQLSAIMQAITGMIAGGRSITMEERQLASQIATALGISSTIAEQVIVPALGR</sequence>
<evidence type="ECO:0000259" key="1">
    <source>
        <dbReference type="Pfam" id="PF17032"/>
    </source>
</evidence>
<dbReference type="EMBL" id="CP001848">
    <property type="protein sequence ID" value="ADB19040.1"/>
    <property type="molecule type" value="Genomic_DNA"/>
</dbReference>
<evidence type="ECO:0000313" key="2">
    <source>
        <dbReference type="EMBL" id="ADB19040.1"/>
    </source>
</evidence>
<organism evidence="2 3">
    <name type="scientific">Pirellula staleyi (strain ATCC 27377 / DSM 6068 / ICPB 4128)</name>
    <name type="common">Pirella staleyi</name>
    <dbReference type="NCBI Taxonomy" id="530564"/>
    <lineage>
        <taxon>Bacteria</taxon>
        <taxon>Pseudomonadati</taxon>
        <taxon>Planctomycetota</taxon>
        <taxon>Planctomycetia</taxon>
        <taxon>Pirellulales</taxon>
        <taxon>Pirellulaceae</taxon>
        <taxon>Pirellula</taxon>
    </lineage>
</organism>
<dbReference type="Pfam" id="PF17032">
    <property type="entry name" value="Zn_ribbon_15"/>
    <property type="match status" value="1"/>
</dbReference>
<protein>
    <recommendedName>
        <fullName evidence="1">Zinc-ribbon 15 domain-containing protein</fullName>
    </recommendedName>
</protein>
<dbReference type="STRING" id="530564.Psta_4393"/>
<evidence type="ECO:0000313" key="3">
    <source>
        <dbReference type="Proteomes" id="UP000001887"/>
    </source>
</evidence>
<name>D2R5V5_PIRSD</name>
<reference evidence="2 3" key="1">
    <citation type="journal article" date="2009" name="Stand. Genomic Sci.">
        <title>Complete genome sequence of Pirellula staleyi type strain (ATCC 27377).</title>
        <authorList>
            <person name="Clum A."/>
            <person name="Tindall B.J."/>
            <person name="Sikorski J."/>
            <person name="Ivanova N."/>
            <person name="Mavrommatis K."/>
            <person name="Lucas S."/>
            <person name="Glavina del Rio T."/>
            <person name="Nolan M."/>
            <person name="Chen F."/>
            <person name="Tice H."/>
            <person name="Pitluck S."/>
            <person name="Cheng J.F."/>
            <person name="Chertkov O."/>
            <person name="Brettin T."/>
            <person name="Han C."/>
            <person name="Detter J.C."/>
            <person name="Kuske C."/>
            <person name="Bruce D."/>
            <person name="Goodwin L."/>
            <person name="Ovchinikova G."/>
            <person name="Pati A."/>
            <person name="Mikhailova N."/>
            <person name="Chen A."/>
            <person name="Palaniappan K."/>
            <person name="Land M."/>
            <person name="Hauser L."/>
            <person name="Chang Y.J."/>
            <person name="Jeffries C.D."/>
            <person name="Chain P."/>
            <person name="Rohde M."/>
            <person name="Goker M."/>
            <person name="Bristow J."/>
            <person name="Eisen J.A."/>
            <person name="Markowitz V."/>
            <person name="Hugenholtz P."/>
            <person name="Kyrpides N.C."/>
            <person name="Klenk H.P."/>
            <person name="Lapidus A."/>
        </authorList>
    </citation>
    <scope>NUCLEOTIDE SEQUENCE [LARGE SCALE GENOMIC DNA]</scope>
    <source>
        <strain evidence="3">ATCC 27377 / DSM 6068 / ICPB 4128</strain>
    </source>
</reference>
<dbReference type="eggNOG" id="COG3793">
    <property type="taxonomic scope" value="Bacteria"/>
</dbReference>
<dbReference type="InterPro" id="IPR031493">
    <property type="entry name" value="Zinc_ribbon_15"/>
</dbReference>
<gene>
    <name evidence="2" type="ordered locus">Psta_4393</name>
</gene>
<dbReference type="KEGG" id="psl:Psta_4393"/>